<dbReference type="InterPro" id="IPR036855">
    <property type="entry name" value="Znf_CCCH_sf"/>
</dbReference>
<feature type="zinc finger region" description="C3H1-type" evidence="6">
    <location>
        <begin position="55"/>
        <end position="82"/>
    </location>
</feature>
<dbReference type="Gene3D" id="4.10.1000.10">
    <property type="entry name" value="Zinc finger, CCCH-type"/>
    <property type="match status" value="1"/>
</dbReference>
<dbReference type="PROSITE" id="PS50103">
    <property type="entry name" value="ZF_C3H1"/>
    <property type="match status" value="1"/>
</dbReference>
<keyword evidence="4 6" id="KW-0862">Zinc</keyword>
<gene>
    <name evidence="9" type="ORF">PVAP13_4NG155841</name>
</gene>
<dbReference type="EMBL" id="CM029044">
    <property type="protein sequence ID" value="KAG2604759.1"/>
    <property type="molecule type" value="Genomic_DNA"/>
</dbReference>
<keyword evidence="5" id="KW-0238">DNA-binding</keyword>
<dbReference type="FunFam" id="4.10.1000.10:FF:000001">
    <property type="entry name" value="zinc finger CCCH domain-containing protein 15-like"/>
    <property type="match status" value="1"/>
</dbReference>
<dbReference type="Proteomes" id="UP000823388">
    <property type="component" value="Chromosome 4N"/>
</dbReference>
<dbReference type="PANTHER" id="PTHR12547">
    <property type="entry name" value="CCCH ZINC FINGER/TIS11-RELATED"/>
    <property type="match status" value="1"/>
</dbReference>
<evidence type="ECO:0000256" key="6">
    <source>
        <dbReference type="PROSITE-ProRule" id="PRU00723"/>
    </source>
</evidence>
<evidence type="ECO:0000256" key="4">
    <source>
        <dbReference type="ARBA" id="ARBA00022833"/>
    </source>
</evidence>
<evidence type="ECO:0000313" key="10">
    <source>
        <dbReference type="Proteomes" id="UP000823388"/>
    </source>
</evidence>
<evidence type="ECO:0000259" key="8">
    <source>
        <dbReference type="PROSITE" id="PS50103"/>
    </source>
</evidence>
<keyword evidence="2" id="KW-0677">Repeat</keyword>
<name>A0A8T0T9D5_PANVG</name>
<evidence type="ECO:0000256" key="3">
    <source>
        <dbReference type="ARBA" id="ARBA00022771"/>
    </source>
</evidence>
<keyword evidence="1 6" id="KW-0479">Metal-binding</keyword>
<dbReference type="PANTHER" id="PTHR12547:SF150">
    <property type="entry name" value="ZINC FINGER CCCH DOMAIN-CONTAINING PROTEIN 47"/>
    <property type="match status" value="1"/>
</dbReference>
<dbReference type="Pfam" id="PF00642">
    <property type="entry name" value="zf-CCCH"/>
    <property type="match status" value="1"/>
</dbReference>
<evidence type="ECO:0000256" key="2">
    <source>
        <dbReference type="ARBA" id="ARBA00022737"/>
    </source>
</evidence>
<dbReference type="GO" id="GO:0003729">
    <property type="term" value="F:mRNA binding"/>
    <property type="evidence" value="ECO:0007669"/>
    <property type="project" value="InterPro"/>
</dbReference>
<evidence type="ECO:0000313" key="9">
    <source>
        <dbReference type="EMBL" id="KAG2604759.1"/>
    </source>
</evidence>
<evidence type="ECO:0000256" key="1">
    <source>
        <dbReference type="ARBA" id="ARBA00022723"/>
    </source>
</evidence>
<accession>A0A8T0T9D5</accession>
<dbReference type="SUPFAM" id="SSF90229">
    <property type="entry name" value="CCCH zinc finger"/>
    <property type="match status" value="1"/>
</dbReference>
<organism evidence="9 10">
    <name type="scientific">Panicum virgatum</name>
    <name type="common">Blackwell switchgrass</name>
    <dbReference type="NCBI Taxonomy" id="38727"/>
    <lineage>
        <taxon>Eukaryota</taxon>
        <taxon>Viridiplantae</taxon>
        <taxon>Streptophyta</taxon>
        <taxon>Embryophyta</taxon>
        <taxon>Tracheophyta</taxon>
        <taxon>Spermatophyta</taxon>
        <taxon>Magnoliopsida</taxon>
        <taxon>Liliopsida</taxon>
        <taxon>Poales</taxon>
        <taxon>Poaceae</taxon>
        <taxon>PACMAD clade</taxon>
        <taxon>Panicoideae</taxon>
        <taxon>Panicodae</taxon>
        <taxon>Paniceae</taxon>
        <taxon>Panicinae</taxon>
        <taxon>Panicum</taxon>
        <taxon>Panicum sect. Hiantes</taxon>
    </lineage>
</organism>
<sequence length="104" mass="11442">MRPEEHLHTLKELLAEAATARDQTTAPPCSRVPSEGGGKEKDDGEVEMEAYGQGALKTELCNKWEHSVCPYDGRCRFAHGLEELCPVICHPRCKTLACQLFASG</sequence>
<keyword evidence="3 6" id="KW-0863">Zinc-finger</keyword>
<dbReference type="SMART" id="SM00356">
    <property type="entry name" value="ZnF_C3H1"/>
    <property type="match status" value="1"/>
</dbReference>
<protein>
    <recommendedName>
        <fullName evidence="8">C3H1-type domain-containing protein</fullName>
    </recommendedName>
</protein>
<evidence type="ECO:0000256" key="7">
    <source>
        <dbReference type="SAM" id="MobiDB-lite"/>
    </source>
</evidence>
<comment type="caution">
    <text evidence="9">The sequence shown here is derived from an EMBL/GenBank/DDBJ whole genome shotgun (WGS) entry which is preliminary data.</text>
</comment>
<feature type="domain" description="C3H1-type" evidence="8">
    <location>
        <begin position="55"/>
        <end position="82"/>
    </location>
</feature>
<dbReference type="InterPro" id="IPR000571">
    <property type="entry name" value="Znf_CCCH"/>
</dbReference>
<feature type="region of interest" description="Disordered" evidence="7">
    <location>
        <begin position="17"/>
        <end position="48"/>
    </location>
</feature>
<keyword evidence="10" id="KW-1185">Reference proteome</keyword>
<dbReference type="GO" id="GO:0008270">
    <property type="term" value="F:zinc ion binding"/>
    <property type="evidence" value="ECO:0007669"/>
    <property type="project" value="UniProtKB-KW"/>
</dbReference>
<reference evidence="9" key="1">
    <citation type="submission" date="2020-05" db="EMBL/GenBank/DDBJ databases">
        <title>WGS assembly of Panicum virgatum.</title>
        <authorList>
            <person name="Lovell J.T."/>
            <person name="Jenkins J."/>
            <person name="Shu S."/>
            <person name="Juenger T.E."/>
            <person name="Schmutz J."/>
        </authorList>
    </citation>
    <scope>NUCLEOTIDE SEQUENCE</scope>
    <source>
        <strain evidence="9">AP13</strain>
    </source>
</reference>
<proteinExistence type="predicted"/>
<dbReference type="GO" id="GO:0003677">
    <property type="term" value="F:DNA binding"/>
    <property type="evidence" value="ECO:0007669"/>
    <property type="project" value="UniProtKB-KW"/>
</dbReference>
<evidence type="ECO:0000256" key="5">
    <source>
        <dbReference type="ARBA" id="ARBA00023125"/>
    </source>
</evidence>
<dbReference type="AlphaFoldDB" id="A0A8T0T9D5"/>
<dbReference type="InterPro" id="IPR045877">
    <property type="entry name" value="ZFP36-like"/>
</dbReference>